<keyword evidence="2" id="KW-1015">Disulfide bond</keyword>
<proteinExistence type="inferred from homology"/>
<dbReference type="InterPro" id="IPR053237">
    <property type="entry name" value="Natterin_C"/>
</dbReference>
<evidence type="ECO:0000259" key="3">
    <source>
        <dbReference type="Pfam" id="PF01117"/>
    </source>
</evidence>
<dbReference type="GeneID" id="110774959"/>
<dbReference type="AlphaFoldDB" id="A0A9R0HQX8"/>
<evidence type="ECO:0000313" key="4">
    <source>
        <dbReference type="Proteomes" id="UP000813463"/>
    </source>
</evidence>
<dbReference type="Pfam" id="PF01117">
    <property type="entry name" value="Aerolysin"/>
    <property type="match status" value="1"/>
</dbReference>
<organism evidence="4 5">
    <name type="scientific">Spinacia oleracea</name>
    <name type="common">Spinach</name>
    <dbReference type="NCBI Taxonomy" id="3562"/>
    <lineage>
        <taxon>Eukaryota</taxon>
        <taxon>Viridiplantae</taxon>
        <taxon>Streptophyta</taxon>
        <taxon>Embryophyta</taxon>
        <taxon>Tracheophyta</taxon>
        <taxon>Spermatophyta</taxon>
        <taxon>Magnoliopsida</taxon>
        <taxon>eudicotyledons</taxon>
        <taxon>Gunneridae</taxon>
        <taxon>Pentapetalae</taxon>
        <taxon>Caryophyllales</taxon>
        <taxon>Chenopodiaceae</taxon>
        <taxon>Chenopodioideae</taxon>
        <taxon>Anserineae</taxon>
        <taxon>Spinacia</taxon>
    </lineage>
</organism>
<dbReference type="OrthoDB" id="938754at2759"/>
<gene>
    <name evidence="5" type="primary">LOC110774959</name>
</gene>
<dbReference type="PANTHER" id="PTHR39244:SF5">
    <property type="entry name" value="NATTERIN-3-LIKE"/>
    <property type="match status" value="1"/>
</dbReference>
<evidence type="ECO:0000256" key="1">
    <source>
        <dbReference type="ARBA" id="ARBA00009831"/>
    </source>
</evidence>
<evidence type="ECO:0000256" key="2">
    <source>
        <dbReference type="ARBA" id="ARBA00023157"/>
    </source>
</evidence>
<dbReference type="Proteomes" id="UP000813463">
    <property type="component" value="Chromosome 2"/>
</dbReference>
<dbReference type="SUPFAM" id="SSF56973">
    <property type="entry name" value="Aerolisin/ETX pore-forming domain"/>
    <property type="match status" value="1"/>
</dbReference>
<dbReference type="RefSeq" id="XP_021835251.1">
    <property type="nucleotide sequence ID" value="XM_021979559.1"/>
</dbReference>
<dbReference type="InterPro" id="IPR055267">
    <property type="entry name" value="Aerolysin-like_C"/>
</dbReference>
<dbReference type="CDD" id="cd20216">
    <property type="entry name" value="PFM_HFR-2-like"/>
    <property type="match status" value="1"/>
</dbReference>
<accession>A0A9R0HQX8</accession>
<sequence length="246" mass="27720">MIVCFRTYEFEGDDPTDNEMLFSVYKVDNNSIALGHLYNNKFLEQQVVFESTYGLRSIGSSMMGEATRLQLVEPVFRREINVFEFHLDRSRIYDRIPLTLAEGGASNPTNSEQEFTIQFTYNKTKTNSWNSSSSWYVSGSITITSKIPFIGETSIETGGGYSEQYDWGETLSESEEVAASYTVKVPPMTKSTVTAVAMRGTCDVPFSYLQIDHMANGDTVKTTLSDGVFKGMNAYQFDFLVRNQPL</sequence>
<dbReference type="KEGG" id="soe:110774959"/>
<name>A0A9R0HQX8_SPIOL</name>
<dbReference type="PANTHER" id="PTHR39244">
    <property type="entry name" value="NATTERIN-4"/>
    <property type="match status" value="1"/>
</dbReference>
<comment type="similarity">
    <text evidence="1">Belongs to the aerolysin family.</text>
</comment>
<reference evidence="4" key="1">
    <citation type="journal article" date="2021" name="Nat. Commun.">
        <title>Genomic analyses provide insights into spinach domestication and the genetic basis of agronomic traits.</title>
        <authorList>
            <person name="Cai X."/>
            <person name="Sun X."/>
            <person name="Xu C."/>
            <person name="Sun H."/>
            <person name="Wang X."/>
            <person name="Ge C."/>
            <person name="Zhang Z."/>
            <person name="Wang Q."/>
            <person name="Fei Z."/>
            <person name="Jiao C."/>
            <person name="Wang Q."/>
        </authorList>
    </citation>
    <scope>NUCLEOTIDE SEQUENCE [LARGE SCALE GENOMIC DNA]</scope>
    <source>
        <strain evidence="4">cv. Varoflay</strain>
    </source>
</reference>
<keyword evidence="4" id="KW-1185">Reference proteome</keyword>
<protein>
    <recommendedName>
        <fullName evidence="3">Aerolysin-like C-terminal domain-containing protein</fullName>
    </recommendedName>
</protein>
<reference evidence="5" key="2">
    <citation type="submission" date="2025-08" db="UniProtKB">
        <authorList>
            <consortium name="RefSeq"/>
        </authorList>
    </citation>
    <scope>IDENTIFICATION</scope>
    <source>
        <tissue evidence="5">Leaf</tissue>
    </source>
</reference>
<dbReference type="Gene3D" id="2.170.15.10">
    <property type="entry name" value="Proaerolysin, chain A, domain 3"/>
    <property type="match status" value="1"/>
</dbReference>
<feature type="domain" description="Aerolysin-like C-terminal" evidence="3">
    <location>
        <begin position="79"/>
        <end position="207"/>
    </location>
</feature>
<evidence type="ECO:0000313" key="5">
    <source>
        <dbReference type="RefSeq" id="XP_021835251.1"/>
    </source>
</evidence>